<gene>
    <name evidence="2" type="ORF">SMSRO_SF008800</name>
</gene>
<organism evidence="2 3">
    <name type="scientific">Spiroplasma poulsonii</name>
    <dbReference type="NCBI Taxonomy" id="2138"/>
    <lineage>
        <taxon>Bacteria</taxon>
        <taxon>Bacillati</taxon>
        <taxon>Mycoplasmatota</taxon>
        <taxon>Mollicutes</taxon>
        <taxon>Entomoplasmatales</taxon>
        <taxon>Spiroplasmataceae</taxon>
        <taxon>Spiroplasma</taxon>
    </lineage>
</organism>
<feature type="transmembrane region" description="Helical" evidence="1">
    <location>
        <begin position="7"/>
        <end position="27"/>
    </location>
</feature>
<evidence type="ECO:0000256" key="1">
    <source>
        <dbReference type="SAM" id="Phobius"/>
    </source>
</evidence>
<reference evidence="2 3" key="1">
    <citation type="journal article" date="2015" name="MBio">
        <title>Genome sequence of the Drosophila melanogaster male-killing Spiroplasma strain MSRO endosymbiont.</title>
        <authorList>
            <person name="Paredes J.C."/>
            <person name="Herren J.K."/>
            <person name="Schupfer F."/>
            <person name="Marin R."/>
            <person name="Claverol S."/>
            <person name="Kuo C.H."/>
            <person name="Lemaitre B."/>
            <person name="Beven L."/>
        </authorList>
    </citation>
    <scope>NUCLEOTIDE SEQUENCE [LARGE SCALE GENOMIC DNA]</scope>
    <source>
        <strain evidence="2 3">MSRO</strain>
    </source>
</reference>
<feature type="transmembrane region" description="Helical" evidence="1">
    <location>
        <begin position="39"/>
        <end position="59"/>
    </location>
</feature>
<keyword evidence="1" id="KW-0812">Transmembrane</keyword>
<dbReference type="Proteomes" id="UP000031565">
    <property type="component" value="Unassembled WGS sequence"/>
</dbReference>
<keyword evidence="3" id="KW-1185">Reference proteome</keyword>
<evidence type="ECO:0000313" key="2">
    <source>
        <dbReference type="EMBL" id="PQM31082.1"/>
    </source>
</evidence>
<dbReference type="EMBL" id="JTLV02000001">
    <property type="protein sequence ID" value="PQM31082.1"/>
    <property type="molecule type" value="Genomic_DNA"/>
</dbReference>
<dbReference type="RefSeq" id="WP_227991416.1">
    <property type="nucleotide sequence ID" value="NZ_CM020866.1"/>
</dbReference>
<dbReference type="AlphaFoldDB" id="A0A2P6FCC6"/>
<proteinExistence type="predicted"/>
<protein>
    <submittedName>
        <fullName evidence="2">Uncharacterized protein</fullName>
    </submittedName>
</protein>
<sequence>MLFYPNKIFLDCFFPLGIMGPILTLIFPSKQPTLLEWSYYVFYFGHTFTLFGFMYVYLYGLTNYQFSRKAIQTSFITGII</sequence>
<keyword evidence="1" id="KW-1133">Transmembrane helix</keyword>
<name>A0A2P6FCC6_9MOLU</name>
<comment type="caution">
    <text evidence="2">The sequence shown here is derived from an EMBL/GenBank/DDBJ whole genome shotgun (WGS) entry which is preliminary data.</text>
</comment>
<keyword evidence="1" id="KW-0472">Membrane</keyword>
<evidence type="ECO:0000313" key="3">
    <source>
        <dbReference type="Proteomes" id="UP000031565"/>
    </source>
</evidence>
<accession>A0A2P6FCC6</accession>
<dbReference type="Pfam" id="PF14808">
    <property type="entry name" value="TMEM164"/>
    <property type="match status" value="1"/>
</dbReference>